<evidence type="ECO:0000259" key="2">
    <source>
        <dbReference type="Pfam" id="PF00881"/>
    </source>
</evidence>
<gene>
    <name evidence="3" type="ORF">Epro_0978</name>
</gene>
<evidence type="ECO:0000256" key="1">
    <source>
        <dbReference type="SAM" id="SignalP"/>
    </source>
</evidence>
<dbReference type="Pfam" id="PF00881">
    <property type="entry name" value="Nitroreductase"/>
    <property type="match status" value="1"/>
</dbReference>
<accession>A0A0G3WKE8</accession>
<feature type="domain" description="Nitroreductase" evidence="2">
    <location>
        <begin position="42"/>
        <end position="207"/>
    </location>
</feature>
<dbReference type="OrthoDB" id="9802775at2"/>
<feature type="chain" id="PRO_5005186071" evidence="1">
    <location>
        <begin position="22"/>
        <end position="209"/>
    </location>
</feature>
<dbReference type="GO" id="GO:0016491">
    <property type="term" value="F:oxidoreductase activity"/>
    <property type="evidence" value="ECO:0007669"/>
    <property type="project" value="InterPro"/>
</dbReference>
<feature type="signal peptide" evidence="1">
    <location>
        <begin position="1"/>
        <end position="21"/>
    </location>
</feature>
<dbReference type="EMBL" id="CP009498">
    <property type="protein sequence ID" value="AKL98357.1"/>
    <property type="molecule type" value="Genomic_DNA"/>
</dbReference>
<dbReference type="PANTHER" id="PTHR43745:SF2">
    <property type="entry name" value="NITROREDUCTASE MJ1384-RELATED"/>
    <property type="match status" value="1"/>
</dbReference>
<dbReference type="KEGG" id="epo:Epro_0978"/>
<reference evidence="3 4" key="1">
    <citation type="submission" date="2014-09" db="EMBL/GenBank/DDBJ databases">
        <title>Complete genome sequence of Endomicrobium proavitum.</title>
        <authorList>
            <person name="Zheng H."/>
        </authorList>
    </citation>
    <scope>NUCLEOTIDE SEQUENCE [LARGE SCALE GENOMIC DNA]</scope>
    <source>
        <strain evidence="3 4">Rsa215</strain>
    </source>
</reference>
<dbReference type="InterPro" id="IPR052544">
    <property type="entry name" value="Bacteriocin_Proc_Enz"/>
</dbReference>
<dbReference type="Gene3D" id="3.40.109.10">
    <property type="entry name" value="NADH Oxidase"/>
    <property type="match status" value="1"/>
</dbReference>
<dbReference type="Proteomes" id="UP000035337">
    <property type="component" value="Chromosome"/>
</dbReference>
<dbReference type="STRING" id="1408281.Epro_0978"/>
<dbReference type="InterPro" id="IPR000415">
    <property type="entry name" value="Nitroreductase-like"/>
</dbReference>
<sequence>MNKIITLVFAAMFVCAEISFAKDITLIKPDFSKNNALITALKDRQSSRNFTDKNLDIDTLSELLWAAGGVNRSNGHKTYPTAMNAQEVEIYVFDKTGAYLYDAKNSKLVLIAEGDKRADTGSQGFAAKASVNLIYVSDISKLRGSDDNAKLLMSAVSVGAVTQNVALYCASKGLGNVVRASVDADKVSKILKLSKTQKVVIAQSVGHIK</sequence>
<keyword evidence="1" id="KW-0732">Signal</keyword>
<dbReference type="RefSeq" id="WP_052570908.1">
    <property type="nucleotide sequence ID" value="NZ_CP009498.1"/>
</dbReference>
<dbReference type="AlphaFoldDB" id="A0A0G3WKE8"/>
<dbReference type="PANTHER" id="PTHR43745">
    <property type="entry name" value="NITROREDUCTASE MJ1384-RELATED"/>
    <property type="match status" value="1"/>
</dbReference>
<dbReference type="CDD" id="cd02142">
    <property type="entry name" value="McbC_SagB-like_oxidoreductase"/>
    <property type="match status" value="1"/>
</dbReference>
<evidence type="ECO:0000313" key="4">
    <source>
        <dbReference type="Proteomes" id="UP000035337"/>
    </source>
</evidence>
<organism evidence="3 4">
    <name type="scientific">Endomicrobium proavitum</name>
    <dbReference type="NCBI Taxonomy" id="1408281"/>
    <lineage>
        <taxon>Bacteria</taxon>
        <taxon>Pseudomonadati</taxon>
        <taxon>Elusimicrobiota</taxon>
        <taxon>Endomicrobiia</taxon>
        <taxon>Endomicrobiales</taxon>
        <taxon>Endomicrobiaceae</taxon>
        <taxon>Endomicrobium</taxon>
    </lineage>
</organism>
<proteinExistence type="predicted"/>
<keyword evidence="4" id="KW-1185">Reference proteome</keyword>
<name>A0A0G3WKE8_9BACT</name>
<dbReference type="InterPro" id="IPR029479">
    <property type="entry name" value="Nitroreductase"/>
</dbReference>
<protein>
    <submittedName>
        <fullName evidence="3">Nitroreductase</fullName>
    </submittedName>
</protein>
<evidence type="ECO:0000313" key="3">
    <source>
        <dbReference type="EMBL" id="AKL98357.1"/>
    </source>
</evidence>
<dbReference type="SUPFAM" id="SSF55469">
    <property type="entry name" value="FMN-dependent nitroreductase-like"/>
    <property type="match status" value="1"/>
</dbReference>